<organism evidence="1 2">
    <name type="scientific">Lacipirellula limnantheis</name>
    <dbReference type="NCBI Taxonomy" id="2528024"/>
    <lineage>
        <taxon>Bacteria</taxon>
        <taxon>Pseudomonadati</taxon>
        <taxon>Planctomycetota</taxon>
        <taxon>Planctomycetia</taxon>
        <taxon>Pirellulales</taxon>
        <taxon>Lacipirellulaceae</taxon>
        <taxon>Lacipirellula</taxon>
    </lineage>
</organism>
<dbReference type="InterPro" id="IPR045748">
    <property type="entry name" value="DcaP"/>
</dbReference>
<dbReference type="AlphaFoldDB" id="A0A517TXU2"/>
<evidence type="ECO:0000313" key="1">
    <source>
        <dbReference type="EMBL" id="QDT73181.1"/>
    </source>
</evidence>
<name>A0A517TXU2_9BACT</name>
<dbReference type="Pfam" id="PF19577">
    <property type="entry name" value="DcaP"/>
    <property type="match status" value="1"/>
</dbReference>
<dbReference type="SUPFAM" id="SSF56935">
    <property type="entry name" value="Porins"/>
    <property type="match status" value="1"/>
</dbReference>
<sequence>MGIRVASGRAAAFRLALLAGTVVLCRPQGAAAQSRLELPTLPPPQALPVVEEIPPVADSNAFLVFPNGFPKVDAPAVGGVEAAEVPYAPLSVTSEGALAPPTTDYPPLGDDQGIVDRETGLGEFVTDYFGFGRQLPAYYYRPDYYNTAGIGARPLADYAPSGYEAREFQEAPGVPEFTPLTPPPVPTPSQRADGVVRGMMPGSFLVPGSATSMRLRGFVRLGGMFDFDPIGSRDDFVTNTISVPQESGQNFNMSARYSRFAIETWTPTAFKEWNAHTFIEGDFFNGNAQAAGAGGNPFRLRFAFVDFGYFRFGQQNTVFMDSNSWPSTADFAGPRGLANQRRPGARVTIPVTDKIYWAGGVEQPFSDITTNGLGTNVQDTPDLATHMRYEGDLGHLQLSGLGRAIGYQPNVGELTRRGGWGGSASTVFHPWAALIGSDPIHKANPTGLERSRILAQYTAGYGVGRYIQDTTGLGLDGQVDPITGAFDLPFAAGWTTSYEHWYNEQWLSNFTYSEVTVDSVGGQAGTTYDGAQYVASSLWWIPVRNMSIAVEYLHGVRQNLNGQRGDANRIQTLFQYNF</sequence>
<dbReference type="OrthoDB" id="207797at2"/>
<keyword evidence="2" id="KW-1185">Reference proteome</keyword>
<evidence type="ECO:0000313" key="2">
    <source>
        <dbReference type="Proteomes" id="UP000317909"/>
    </source>
</evidence>
<dbReference type="EMBL" id="CP036339">
    <property type="protein sequence ID" value="QDT73181.1"/>
    <property type="molecule type" value="Genomic_DNA"/>
</dbReference>
<reference evidence="1 2" key="1">
    <citation type="submission" date="2019-02" db="EMBL/GenBank/DDBJ databases">
        <title>Deep-cultivation of Planctomycetes and their phenomic and genomic characterization uncovers novel biology.</title>
        <authorList>
            <person name="Wiegand S."/>
            <person name="Jogler M."/>
            <person name="Boedeker C."/>
            <person name="Pinto D."/>
            <person name="Vollmers J."/>
            <person name="Rivas-Marin E."/>
            <person name="Kohn T."/>
            <person name="Peeters S.H."/>
            <person name="Heuer A."/>
            <person name="Rast P."/>
            <person name="Oberbeckmann S."/>
            <person name="Bunk B."/>
            <person name="Jeske O."/>
            <person name="Meyerdierks A."/>
            <person name="Storesund J.E."/>
            <person name="Kallscheuer N."/>
            <person name="Luecker S."/>
            <person name="Lage O.M."/>
            <person name="Pohl T."/>
            <person name="Merkel B.J."/>
            <person name="Hornburger P."/>
            <person name="Mueller R.-W."/>
            <person name="Bruemmer F."/>
            <person name="Labrenz M."/>
            <person name="Spormann A.M."/>
            <person name="Op den Camp H."/>
            <person name="Overmann J."/>
            <person name="Amann R."/>
            <person name="Jetten M.S.M."/>
            <person name="Mascher T."/>
            <person name="Medema M.H."/>
            <person name="Devos D.P."/>
            <person name="Kaster A.-K."/>
            <person name="Ovreas L."/>
            <person name="Rohde M."/>
            <person name="Galperin M.Y."/>
            <person name="Jogler C."/>
        </authorList>
    </citation>
    <scope>NUCLEOTIDE SEQUENCE [LARGE SCALE GENOMIC DNA]</scope>
    <source>
        <strain evidence="1 2">I41</strain>
    </source>
</reference>
<proteinExistence type="predicted"/>
<protein>
    <submittedName>
        <fullName evidence="1">Porin subfamily protein</fullName>
    </submittedName>
</protein>
<dbReference type="RefSeq" id="WP_145432696.1">
    <property type="nucleotide sequence ID" value="NZ_CP036339.1"/>
</dbReference>
<dbReference type="KEGG" id="llh:I41_23700"/>
<gene>
    <name evidence="1" type="ORF">I41_23700</name>
</gene>
<accession>A0A517TXU2</accession>
<dbReference type="Proteomes" id="UP000317909">
    <property type="component" value="Chromosome"/>
</dbReference>